<dbReference type="Gene3D" id="3.40.50.720">
    <property type="entry name" value="NAD(P)-binding Rossmann-like Domain"/>
    <property type="match status" value="1"/>
</dbReference>
<keyword evidence="7" id="KW-0418">Kinase</keyword>
<evidence type="ECO:0000256" key="2">
    <source>
        <dbReference type="ARBA" id="ARBA00023002"/>
    </source>
</evidence>
<keyword evidence="3" id="KW-0547">Nucleotide-binding</keyword>
<reference evidence="7" key="2">
    <citation type="submission" date="2025-08" db="UniProtKB">
        <authorList>
            <consortium name="RefSeq"/>
        </authorList>
    </citation>
    <scope>IDENTIFICATION</scope>
    <source>
        <tissue evidence="7">Leaf</tissue>
    </source>
</reference>
<keyword evidence="4" id="KW-0812">Transmembrane</keyword>
<keyword evidence="4" id="KW-1133">Transmembrane helix</keyword>
<feature type="domain" description="Serine-threonine/tyrosine-protein kinase catalytic" evidence="5">
    <location>
        <begin position="2"/>
        <end position="45"/>
    </location>
</feature>
<feature type="transmembrane region" description="Helical" evidence="4">
    <location>
        <begin position="45"/>
        <end position="68"/>
    </location>
</feature>
<dbReference type="SUPFAM" id="SSF56112">
    <property type="entry name" value="Protein kinase-like (PK-like)"/>
    <property type="match status" value="1"/>
</dbReference>
<dbReference type="Pfam" id="PF07714">
    <property type="entry name" value="PK_Tyr_Ser-Thr"/>
    <property type="match status" value="1"/>
</dbReference>
<dbReference type="InterPro" id="IPR002347">
    <property type="entry name" value="SDR_fam"/>
</dbReference>
<sequence length="130" mass="14979">MQSELNYVGQLHHPNLVKLFGYCLDGQDWFLVYAFLAKGRLENHLFGGVGSGAGSIVFISSVAGVTTYKYRYWPLKLTRNRACEWAKDNIRTNTVGPWYIRTSLVEHVTFTFTTTLRHRCYMLLSKYSNT</sequence>
<keyword evidence="2" id="KW-0560">Oxidoreductase</keyword>
<keyword evidence="1" id="KW-0521">NADP</keyword>
<dbReference type="PANTHER" id="PTHR42898">
    <property type="entry name" value="TROPINONE REDUCTASE"/>
    <property type="match status" value="1"/>
</dbReference>
<keyword evidence="7" id="KW-0675">Receptor</keyword>
<feature type="binding site" evidence="3">
    <location>
        <position position="76"/>
    </location>
    <ligand>
        <name>ATP</name>
        <dbReference type="ChEBI" id="CHEBI:30616"/>
    </ligand>
</feature>
<dbReference type="Gene3D" id="3.30.200.20">
    <property type="entry name" value="Phosphorylase Kinase, domain 1"/>
    <property type="match status" value="1"/>
</dbReference>
<protein>
    <submittedName>
        <fullName evidence="7">Probable L-type lectin-domain containing receptor kinase V.3</fullName>
    </submittedName>
</protein>
<dbReference type="InterPro" id="IPR036291">
    <property type="entry name" value="NAD(P)-bd_dom_sf"/>
</dbReference>
<dbReference type="PANTHER" id="PTHR42898:SF6">
    <property type="entry name" value="NADP-DEPENDENT MANNITOL DEHYDROGENASE"/>
    <property type="match status" value="1"/>
</dbReference>
<gene>
    <name evidence="7" type="primary">LOC110788523</name>
</gene>
<reference evidence="6" key="1">
    <citation type="journal article" date="2021" name="Nat. Commun.">
        <title>Genomic analyses provide insights into spinach domestication and the genetic basis of agronomic traits.</title>
        <authorList>
            <person name="Cai X."/>
            <person name="Sun X."/>
            <person name="Xu C."/>
            <person name="Sun H."/>
            <person name="Wang X."/>
            <person name="Ge C."/>
            <person name="Zhang Z."/>
            <person name="Wang Q."/>
            <person name="Fei Z."/>
            <person name="Jiao C."/>
            <person name="Wang Q."/>
        </authorList>
    </citation>
    <scope>NUCLEOTIDE SEQUENCE [LARGE SCALE GENOMIC DNA]</scope>
    <source>
        <strain evidence="6">cv. Varoflay</strain>
    </source>
</reference>
<evidence type="ECO:0000256" key="4">
    <source>
        <dbReference type="SAM" id="Phobius"/>
    </source>
</evidence>
<dbReference type="RefSeq" id="XP_056698085.1">
    <property type="nucleotide sequence ID" value="XM_056842107.1"/>
</dbReference>
<dbReference type="InterPro" id="IPR017441">
    <property type="entry name" value="Protein_kinase_ATP_BS"/>
</dbReference>
<organism evidence="6 7">
    <name type="scientific">Spinacia oleracea</name>
    <name type="common">Spinach</name>
    <dbReference type="NCBI Taxonomy" id="3562"/>
    <lineage>
        <taxon>Eukaryota</taxon>
        <taxon>Viridiplantae</taxon>
        <taxon>Streptophyta</taxon>
        <taxon>Embryophyta</taxon>
        <taxon>Tracheophyta</taxon>
        <taxon>Spermatophyta</taxon>
        <taxon>Magnoliopsida</taxon>
        <taxon>eudicotyledons</taxon>
        <taxon>Gunneridae</taxon>
        <taxon>Pentapetalae</taxon>
        <taxon>Caryophyllales</taxon>
        <taxon>Chenopodiaceae</taxon>
        <taxon>Chenopodioideae</taxon>
        <taxon>Anserineae</taxon>
        <taxon>Spinacia</taxon>
    </lineage>
</organism>
<name>A0ABM3RR35_SPIOL</name>
<evidence type="ECO:0000313" key="6">
    <source>
        <dbReference type="Proteomes" id="UP000813463"/>
    </source>
</evidence>
<dbReference type="SUPFAM" id="SSF51735">
    <property type="entry name" value="NAD(P)-binding Rossmann-fold domains"/>
    <property type="match status" value="1"/>
</dbReference>
<dbReference type="InterPro" id="IPR011009">
    <property type="entry name" value="Kinase-like_dom_sf"/>
</dbReference>
<dbReference type="PROSITE" id="PS00107">
    <property type="entry name" value="PROTEIN_KINASE_ATP"/>
    <property type="match status" value="1"/>
</dbReference>
<dbReference type="InterPro" id="IPR001245">
    <property type="entry name" value="Ser-Thr/Tyr_kinase_cat_dom"/>
</dbReference>
<keyword evidence="7" id="KW-0808">Transferase</keyword>
<evidence type="ECO:0000313" key="7">
    <source>
        <dbReference type="RefSeq" id="XP_056698085.1"/>
    </source>
</evidence>
<dbReference type="InterPro" id="IPR045000">
    <property type="entry name" value="TR"/>
</dbReference>
<dbReference type="Proteomes" id="UP000813463">
    <property type="component" value="Chromosome 4"/>
</dbReference>
<evidence type="ECO:0000256" key="3">
    <source>
        <dbReference type="PROSITE-ProRule" id="PRU10141"/>
    </source>
</evidence>
<accession>A0ABM3RR35</accession>
<dbReference type="PRINTS" id="PR00081">
    <property type="entry name" value="GDHRDH"/>
</dbReference>
<dbReference type="GeneID" id="110788523"/>
<keyword evidence="3" id="KW-0067">ATP-binding</keyword>
<keyword evidence="6" id="KW-1185">Reference proteome</keyword>
<proteinExistence type="predicted"/>
<evidence type="ECO:0000256" key="1">
    <source>
        <dbReference type="ARBA" id="ARBA00022857"/>
    </source>
</evidence>
<evidence type="ECO:0000259" key="5">
    <source>
        <dbReference type="Pfam" id="PF07714"/>
    </source>
</evidence>
<dbReference type="GO" id="GO:0016301">
    <property type="term" value="F:kinase activity"/>
    <property type="evidence" value="ECO:0007669"/>
    <property type="project" value="UniProtKB-KW"/>
</dbReference>
<keyword evidence="4" id="KW-0472">Membrane</keyword>